<dbReference type="InterPro" id="IPR017853">
    <property type="entry name" value="GH"/>
</dbReference>
<evidence type="ECO:0000313" key="4">
    <source>
        <dbReference type="Proteomes" id="UP000306584"/>
    </source>
</evidence>
<dbReference type="Proteomes" id="UP000306584">
    <property type="component" value="Unassembled WGS sequence"/>
</dbReference>
<feature type="domain" description="Beta-glucuronidase C-terminal" evidence="2">
    <location>
        <begin position="447"/>
        <end position="558"/>
    </location>
</feature>
<evidence type="ECO:0000259" key="2">
    <source>
        <dbReference type="Pfam" id="PF16862"/>
    </source>
</evidence>
<evidence type="ECO:0000256" key="1">
    <source>
        <dbReference type="SAM" id="Phobius"/>
    </source>
</evidence>
<dbReference type="Pfam" id="PF16862">
    <property type="entry name" value="Glyco_hydro_79C"/>
    <property type="match status" value="1"/>
</dbReference>
<dbReference type="EMBL" id="QZBD01000355">
    <property type="protein sequence ID" value="THY17976.1"/>
    <property type="molecule type" value="Genomic_DNA"/>
</dbReference>
<dbReference type="InterPro" id="IPR031728">
    <property type="entry name" value="GlcAase_C"/>
</dbReference>
<feature type="transmembrane region" description="Helical" evidence="1">
    <location>
        <begin position="66"/>
        <end position="89"/>
    </location>
</feature>
<proteinExistence type="predicted"/>
<evidence type="ECO:0000313" key="3">
    <source>
        <dbReference type="EMBL" id="THY17976.1"/>
    </source>
</evidence>
<sequence>MTDMFVMLMTESGGGAVWSALCAMPPCFSSEDWNSANYPTFSASTPATFHIPSADPRTIRDAYGQIHALSIAIQALGFFSVAGVLYISSLDGRSGIHNQTIKMFLNTRSLFVWCLAALLEAEAASVSSKPKSIVLSESAPSNAGIPLDSFVSYSFELSSWPDFAGTKYSHGFNLGANSSAARTATFASAAYACKAIGSDLAYWEYGNEPDLFVSSGYRPHNYTEAEYVEEWLNGTTAISSAVKAACPSLANTKFMAPSFAGVGPANDFFTLDPVLAWKNGLDQNDNIGLISSHNYMGVSTSPGITLQGTLMNHTNVIAKAGDQLKEWAEIKALGNGLDPNVPFILGEHNSLARQGRPGLSNSFGAALWGVDWNVYLASQNISRSHMHQGTNYRYQSWQPIQTNLTTIGTKPPYYGNLAVAAMMAKPRPSSLLKITHLPASSTNTSFYTAHIDNTLTRLLIVDLHTYNTTANNYTTSFPRPVESHTFQLPACCRGGAVRRLVANGSDAVTGITWDGNSYNYELAEGKPVRQGNVTCGERVKVDRKGVVRLDVEWSSAVVVTLDV</sequence>
<dbReference type="SUPFAM" id="SSF51445">
    <property type="entry name" value="(Trans)glycosidases"/>
    <property type="match status" value="1"/>
</dbReference>
<keyword evidence="1" id="KW-0472">Membrane</keyword>
<protein>
    <recommendedName>
        <fullName evidence="2">Beta-glucuronidase C-terminal domain-containing protein</fullName>
    </recommendedName>
</protein>
<dbReference type="PANTHER" id="PTHR36183">
    <property type="entry name" value="BETA-GLUCURONIDASE"/>
    <property type="match status" value="1"/>
</dbReference>
<reference evidence="3 4" key="1">
    <citation type="submission" date="2018-10" db="EMBL/GenBank/DDBJ databases">
        <title>Fifty Aureobasidium pullulans genomes reveal a recombining polyextremotolerant generalist.</title>
        <authorList>
            <person name="Gostincar C."/>
            <person name="Turk M."/>
            <person name="Zajc J."/>
            <person name="Gunde-Cimerman N."/>
        </authorList>
    </citation>
    <scope>NUCLEOTIDE SEQUENCE [LARGE SCALE GENOMIC DNA]</scope>
    <source>
        <strain evidence="3 4">EXF-6604</strain>
    </source>
</reference>
<dbReference type="PANTHER" id="PTHR36183:SF2">
    <property type="entry name" value="BETA-GLUCURONIDASE C-TERMINAL DOMAIN-CONTAINING PROTEIN"/>
    <property type="match status" value="1"/>
</dbReference>
<accession>A0A4S9KP10</accession>
<organism evidence="3 4">
    <name type="scientific">Aureobasidium pullulans</name>
    <name type="common">Black yeast</name>
    <name type="synonym">Pullularia pullulans</name>
    <dbReference type="NCBI Taxonomy" id="5580"/>
    <lineage>
        <taxon>Eukaryota</taxon>
        <taxon>Fungi</taxon>
        <taxon>Dikarya</taxon>
        <taxon>Ascomycota</taxon>
        <taxon>Pezizomycotina</taxon>
        <taxon>Dothideomycetes</taxon>
        <taxon>Dothideomycetidae</taxon>
        <taxon>Dothideales</taxon>
        <taxon>Saccotheciaceae</taxon>
        <taxon>Aureobasidium</taxon>
    </lineage>
</organism>
<comment type="caution">
    <text evidence="3">The sequence shown here is derived from an EMBL/GenBank/DDBJ whole genome shotgun (WGS) entry which is preliminary data.</text>
</comment>
<dbReference type="InterPro" id="IPR052974">
    <property type="entry name" value="GH79_Enzymes"/>
</dbReference>
<gene>
    <name evidence="3" type="ORF">D6D01_07370</name>
</gene>
<name>A0A4S9KP10_AURPU</name>
<keyword evidence="1" id="KW-0812">Transmembrane</keyword>
<dbReference type="Gene3D" id="3.20.20.80">
    <property type="entry name" value="Glycosidases"/>
    <property type="match status" value="1"/>
</dbReference>
<dbReference type="AlphaFoldDB" id="A0A4S9KP10"/>
<keyword evidence="1" id="KW-1133">Transmembrane helix</keyword>